<name>A0ABM5JC78_DRORH</name>
<dbReference type="EnsemblMetazoa" id="XM_044460492.1">
    <property type="protein sequence ID" value="XP_044316427.1"/>
    <property type="gene ID" value="LOC123037831"/>
</dbReference>
<keyword evidence="2" id="KW-0472">Membrane</keyword>
<feature type="compositionally biased region" description="Polar residues" evidence="1">
    <location>
        <begin position="14"/>
        <end position="23"/>
    </location>
</feature>
<reference evidence="4" key="1">
    <citation type="journal article" date="2021" name="Elife">
        <title>Highly contiguous assemblies of 101 drosophilid genomes.</title>
        <authorList>
            <person name="Kim B.Y."/>
            <person name="Wang J.R."/>
            <person name="Miller D.E."/>
            <person name="Barmina O."/>
            <person name="Delaney E."/>
            <person name="Thompson A."/>
            <person name="Comeault A.A."/>
            <person name="Peede D."/>
            <person name="D'Agostino E.R."/>
            <person name="Pelaez J."/>
            <person name="Aguilar J.M."/>
            <person name="Haji D."/>
            <person name="Matsunaga T."/>
            <person name="Armstrong E.E."/>
            <person name="Zych M."/>
            <person name="Ogawa Y."/>
            <person name="Stamenkovic-Radak M."/>
            <person name="Jelic M."/>
            <person name="Veselinovic M.S."/>
            <person name="Tanaskovic M."/>
            <person name="Eric P."/>
            <person name="Gao J.J."/>
            <person name="Katoh T.K."/>
            <person name="Toda M.J."/>
            <person name="Watabe H."/>
            <person name="Watada M."/>
            <person name="Davis J.S."/>
            <person name="Moyle L.C."/>
            <person name="Manoli G."/>
            <person name="Bertolini E."/>
            <person name="Kostal V."/>
            <person name="Hawley R.S."/>
            <person name="Takahashi A."/>
            <person name="Jones C.D."/>
            <person name="Price D.K."/>
            <person name="Whiteman N."/>
            <person name="Kopp A."/>
            <person name="Matute D.R."/>
            <person name="Petrov D.A."/>
        </authorList>
    </citation>
    <scope>NUCLEOTIDE SEQUENCE [LARGE SCALE GENOMIC DNA]</scope>
</reference>
<feature type="compositionally biased region" description="Polar residues" evidence="1">
    <location>
        <begin position="64"/>
        <end position="74"/>
    </location>
</feature>
<accession>A0ABM5JC78</accession>
<proteinExistence type="predicted"/>
<reference evidence="3" key="2">
    <citation type="submission" date="2025-05" db="UniProtKB">
        <authorList>
            <consortium name="EnsemblMetazoa"/>
        </authorList>
    </citation>
    <scope>IDENTIFICATION</scope>
</reference>
<evidence type="ECO:0000256" key="1">
    <source>
        <dbReference type="SAM" id="MobiDB-lite"/>
    </source>
</evidence>
<feature type="transmembrane region" description="Helical" evidence="2">
    <location>
        <begin position="247"/>
        <end position="265"/>
    </location>
</feature>
<evidence type="ECO:0000313" key="4">
    <source>
        <dbReference type="Proteomes" id="UP001652680"/>
    </source>
</evidence>
<organism evidence="3 4">
    <name type="scientific">Drosophila rhopaloa</name>
    <name type="common">Fruit fly</name>
    <dbReference type="NCBI Taxonomy" id="1041015"/>
    <lineage>
        <taxon>Eukaryota</taxon>
        <taxon>Metazoa</taxon>
        <taxon>Ecdysozoa</taxon>
        <taxon>Arthropoda</taxon>
        <taxon>Hexapoda</taxon>
        <taxon>Insecta</taxon>
        <taxon>Pterygota</taxon>
        <taxon>Neoptera</taxon>
        <taxon>Endopterygota</taxon>
        <taxon>Diptera</taxon>
        <taxon>Brachycera</taxon>
        <taxon>Muscomorpha</taxon>
        <taxon>Ephydroidea</taxon>
        <taxon>Drosophilidae</taxon>
        <taxon>Drosophila</taxon>
        <taxon>Sophophora</taxon>
    </lineage>
</organism>
<evidence type="ECO:0000256" key="2">
    <source>
        <dbReference type="SAM" id="Phobius"/>
    </source>
</evidence>
<feature type="region of interest" description="Disordered" evidence="1">
    <location>
        <begin position="1"/>
        <end position="28"/>
    </location>
</feature>
<dbReference type="GeneID" id="123037831"/>
<keyword evidence="2" id="KW-1133">Transmembrane helix</keyword>
<keyword evidence="4" id="KW-1185">Reference proteome</keyword>
<feature type="compositionally biased region" description="Basic and acidic residues" evidence="1">
    <location>
        <begin position="50"/>
        <end position="62"/>
    </location>
</feature>
<feature type="compositionally biased region" description="Basic and acidic residues" evidence="1">
    <location>
        <begin position="1"/>
        <end position="12"/>
    </location>
</feature>
<dbReference type="RefSeq" id="XP_044316427.1">
    <property type="nucleotide sequence ID" value="XM_044460492.1"/>
</dbReference>
<keyword evidence="2" id="KW-0812">Transmembrane</keyword>
<sequence>MDYRKDEGKEDESLSSSESQGQVIINIPPDVDHAQVVYLSDANLEATETEDPRNRNQEEYLKKTNLSSTQGKEMENSQVTFQLDDGPSTSAQSTKNRQKLEEIKYTLRRDLQSKSASVNQYGPNRMYNVLEILNRFSRNLDLIEARLTEEPAVILQVPQYCDLATQTAGVFSPPRRYRLDLTTLRTDTNRPPCERSHHTITISGNNLPPHPPQLRQTFCARIGRSISDFAGAFCLCLQVNKDCVFCLGFFVAFVISASFLTAFFYRTLSFTASPVRVAANPVSGTAHYELATLKFNGGYYYIYNSNQQKII</sequence>
<feature type="region of interest" description="Disordered" evidence="1">
    <location>
        <begin position="45"/>
        <end position="74"/>
    </location>
</feature>
<protein>
    <submittedName>
        <fullName evidence="3">Uncharacterized protein</fullName>
    </submittedName>
</protein>
<evidence type="ECO:0000313" key="3">
    <source>
        <dbReference type="EnsemblMetazoa" id="XP_044316427.1"/>
    </source>
</evidence>
<dbReference type="Proteomes" id="UP001652680">
    <property type="component" value="Unassembled WGS sequence"/>
</dbReference>